<proteinExistence type="predicted"/>
<dbReference type="EMBL" id="VIRB01000145">
    <property type="protein sequence ID" value="NDO71776.1"/>
    <property type="molecule type" value="Genomic_DNA"/>
</dbReference>
<dbReference type="AlphaFoldDB" id="A0A9X5CCD0"/>
<reference evidence="1 2" key="1">
    <citation type="submission" date="2019-07" db="EMBL/GenBank/DDBJ databases">
        <title>Draft genome sequences of 15 bacterial species constituting the stable defined intestinal microbiota of the GM15 gnotobiotic mouse model.</title>
        <authorList>
            <person name="Elie C."/>
            <person name="Mathieu A."/>
            <person name="Saliou A."/>
            <person name="Darnaud M."/>
            <person name="Leulier F."/>
            <person name="Tamellini A."/>
        </authorList>
    </citation>
    <scope>NUCLEOTIDE SEQUENCE [LARGE SCALE GENOMIC DNA]</scope>
    <source>
        <strain evidence="2">ASF 502</strain>
    </source>
</reference>
<evidence type="ECO:0000313" key="2">
    <source>
        <dbReference type="Proteomes" id="UP000474104"/>
    </source>
</evidence>
<dbReference type="OrthoDB" id="2070625at2"/>
<evidence type="ECO:0000313" key="1">
    <source>
        <dbReference type="EMBL" id="NDO71776.1"/>
    </source>
</evidence>
<dbReference type="Proteomes" id="UP000474104">
    <property type="component" value="Unassembled WGS sequence"/>
</dbReference>
<protein>
    <submittedName>
        <fullName evidence="1">Uncharacterized protein</fullName>
    </submittedName>
</protein>
<accession>A0A9X5CCD0</accession>
<comment type="caution">
    <text evidence="1">The sequence shown here is derived from an EMBL/GenBank/DDBJ whole genome shotgun (WGS) entry which is preliminary data.</text>
</comment>
<name>A0A9X5CCD0_9FIRM</name>
<organism evidence="1 2">
    <name type="scientific">Schaedlerella arabinosiphila</name>
    <dbReference type="NCBI Taxonomy" id="2044587"/>
    <lineage>
        <taxon>Bacteria</taxon>
        <taxon>Bacillati</taxon>
        <taxon>Bacillota</taxon>
        <taxon>Clostridia</taxon>
        <taxon>Lachnospirales</taxon>
        <taxon>Lachnospiraceae</taxon>
        <taxon>Schaedlerella</taxon>
    </lineage>
</organism>
<dbReference type="RefSeq" id="WP_004081379.1">
    <property type="nucleotide sequence ID" value="NZ_VIRB01000145.1"/>
</dbReference>
<sequence>MSVGRVEMDDGRKQYIPYANLGAEGGAEPEYVYIERFIRTETLLEKWNLTDAGGRDLPGYTEIRANMYNAVTGEYLGKMQRPLTNKQYEMRYTPLSFTTVPYSYIDRGDPWPVISASFGRDFFANVGIYVNLLHGVFIFRNVKKLSECPLYTWYKSYHSSTGTQESFKGSYPAFLFRALLKKIENSDPMFLDTSTKKLADAENTIY</sequence>
<gene>
    <name evidence="1" type="ORF">FMM80_25215</name>
</gene>